<dbReference type="Gene3D" id="2.60.40.1120">
    <property type="entry name" value="Carboxypeptidase-like, regulatory domain"/>
    <property type="match status" value="1"/>
</dbReference>
<evidence type="ECO:0000256" key="2">
    <source>
        <dbReference type="ARBA" id="ARBA00022448"/>
    </source>
</evidence>
<keyword evidence="4 7" id="KW-0812">Transmembrane</keyword>
<dbReference type="OrthoDB" id="9768177at2"/>
<evidence type="ECO:0000256" key="7">
    <source>
        <dbReference type="PROSITE-ProRule" id="PRU01360"/>
    </source>
</evidence>
<dbReference type="GO" id="GO:0009279">
    <property type="term" value="C:cell outer membrane"/>
    <property type="evidence" value="ECO:0007669"/>
    <property type="project" value="UniProtKB-SubCell"/>
</dbReference>
<accession>A0A3S4PER7</accession>
<dbReference type="SUPFAM" id="SSF56935">
    <property type="entry name" value="Porins"/>
    <property type="match status" value="1"/>
</dbReference>
<feature type="chain" id="PRO_5018773166" evidence="8">
    <location>
        <begin position="27"/>
        <end position="1002"/>
    </location>
</feature>
<dbReference type="InterPro" id="IPR012910">
    <property type="entry name" value="Plug_dom"/>
</dbReference>
<dbReference type="PROSITE" id="PS52016">
    <property type="entry name" value="TONB_DEPENDENT_REC_3"/>
    <property type="match status" value="1"/>
</dbReference>
<feature type="domain" description="TonB-dependent receptor plug" evidence="9">
    <location>
        <begin position="122"/>
        <end position="253"/>
    </location>
</feature>
<keyword evidence="2 7" id="KW-0813">Transport</keyword>
<evidence type="ECO:0000256" key="6">
    <source>
        <dbReference type="ARBA" id="ARBA00023237"/>
    </source>
</evidence>
<dbReference type="InterPro" id="IPR036942">
    <property type="entry name" value="Beta-barrel_TonB_sf"/>
</dbReference>
<dbReference type="InterPro" id="IPR039426">
    <property type="entry name" value="TonB-dep_rcpt-like"/>
</dbReference>
<feature type="signal peptide" evidence="8">
    <location>
        <begin position="1"/>
        <end position="26"/>
    </location>
</feature>
<dbReference type="NCBIfam" id="TIGR04056">
    <property type="entry name" value="OMP_RagA_SusC"/>
    <property type="match status" value="1"/>
</dbReference>
<evidence type="ECO:0000313" key="10">
    <source>
        <dbReference type="EMBL" id="VEE07492.1"/>
    </source>
</evidence>
<dbReference type="InterPro" id="IPR023996">
    <property type="entry name" value="TonB-dep_OMP_SusC/RagA"/>
</dbReference>
<keyword evidence="10" id="KW-0675">Receptor</keyword>
<dbReference type="SUPFAM" id="SSF49464">
    <property type="entry name" value="Carboxypeptidase regulatory domain-like"/>
    <property type="match status" value="1"/>
</dbReference>
<reference evidence="10 11" key="1">
    <citation type="submission" date="2018-12" db="EMBL/GenBank/DDBJ databases">
        <authorList>
            <consortium name="Pathogen Informatics"/>
        </authorList>
    </citation>
    <scope>NUCLEOTIDE SEQUENCE [LARGE SCALE GENOMIC DNA]</scope>
    <source>
        <strain evidence="10 11">NCTC11432</strain>
    </source>
</reference>
<gene>
    <name evidence="10" type="ORF">NCTC11432_02176</name>
</gene>
<keyword evidence="8" id="KW-0732">Signal</keyword>
<sequence>MKKSYSKIGSIGIVFLLTALCSNAKAQTKTVTGTVTVGENQTPLSGVNVSQEGSDQVTQTNSKGFYILQINGENPIIIFRHPEYAEKRITVNGKAVINLSLDQKVQGIEEVVVNAGYYKVKEKESTGSIAKVSAKDIENQPVTNVLSSVQGRLAGVTITQNSGVPGGGYDIQIRGRNSLRNKDNSTIDGNQPLYVIDGVPMGGEMTSLYSTVILPGRSLNPLNSINPNDIEKIEILKDADATAIYGSRGANGVVLVTTKRGKSKRLNLNFNTSYGLSTVISNLNLINTSEYLSMRKKAFENDGISTYPATAYDINGTWNQDRYTNWPDKLVGNTAALSNTQLSLNGGGETTNFLLSLSNNEQTTVFGEDFKYKSKNISSHISHRSADNKFQMNIANSFSIQKNNVIRTDITRQAYNLVPNAPELYNSEGGLNWQNNTFANPVAAYNSTYTNENKQFLNSITTQYEVYKNLLLKLNGGFNYQTFEELSLQPNTIYNPAYAAGQSSATSTASKNNQDRFSFIIEPQINWNYQSEHHKIDALAGGTFQRETNEQGSIVGVGFESNAFITNIGAARTKTVSDQITNEYRYAAFFGRLNYQYLNKYIINLTGRRDGSSRFGPNKKFANFAAVGGAWLFKKEKFAENLEWLSFGKLRGSYGTAGSDNIGDYQYLDTYTVSSSYIYNSVTGLIPSRLYNGNYSWEKTKKLEVALELGLFKDHINITTAWYRNLSSNQLVGYQLPSITGFTSVLANLDATVENKGWEFELAAQPLKTGSLKWDTNFNISFPTNKLVSFPGLEGSTYANQFIIGQSTSIIKLYQLEGIDPKTGKYSFTDFNGDGKISSPEDNKVAQDISVKFFGGWSNSFRYKNWDVSFLFQFVKQKNRNYNSIITVPGSMNNQPVEVLDVWSTDNPTGTYMPYTSGVNTLHTFFQNSTASVSDASFIRLKNVQLGYQIPLKNSVFRNVKIYIQGQNLLTVTKYFGVDPEFLALGYLPPLKTYSFGLQFNL</sequence>
<dbReference type="AlphaFoldDB" id="A0A3S4PER7"/>
<dbReference type="NCBIfam" id="TIGR04057">
    <property type="entry name" value="SusC_RagA_signa"/>
    <property type="match status" value="1"/>
</dbReference>
<keyword evidence="6 7" id="KW-0998">Cell outer membrane</keyword>
<name>A0A3S4PER7_CHRGE</name>
<evidence type="ECO:0000256" key="1">
    <source>
        <dbReference type="ARBA" id="ARBA00004571"/>
    </source>
</evidence>
<dbReference type="STRING" id="525257.HMPREF0204_12276"/>
<dbReference type="Pfam" id="PF13715">
    <property type="entry name" value="CarbopepD_reg_2"/>
    <property type="match status" value="1"/>
</dbReference>
<dbReference type="InterPro" id="IPR008969">
    <property type="entry name" value="CarboxyPept-like_regulatory"/>
</dbReference>
<comment type="subcellular location">
    <subcellularLocation>
        <location evidence="1 7">Cell outer membrane</location>
        <topology evidence="1 7">Multi-pass membrane protein</topology>
    </subcellularLocation>
</comment>
<evidence type="ECO:0000256" key="3">
    <source>
        <dbReference type="ARBA" id="ARBA00022452"/>
    </source>
</evidence>
<evidence type="ECO:0000313" key="11">
    <source>
        <dbReference type="Proteomes" id="UP000279227"/>
    </source>
</evidence>
<keyword evidence="3 7" id="KW-1134">Transmembrane beta strand</keyword>
<dbReference type="InterPro" id="IPR023997">
    <property type="entry name" value="TonB-dep_OMP_SusC/RagA_CS"/>
</dbReference>
<evidence type="ECO:0000259" key="9">
    <source>
        <dbReference type="Pfam" id="PF07715"/>
    </source>
</evidence>
<dbReference type="KEGG" id="cgle:NCTC11432_02176"/>
<evidence type="ECO:0000256" key="8">
    <source>
        <dbReference type="SAM" id="SignalP"/>
    </source>
</evidence>
<dbReference type="Pfam" id="PF07715">
    <property type="entry name" value="Plug"/>
    <property type="match status" value="1"/>
</dbReference>
<dbReference type="GeneID" id="93020718"/>
<proteinExistence type="inferred from homology"/>
<dbReference type="RefSeq" id="WP_002977334.1">
    <property type="nucleotide sequence ID" value="NZ_CP068486.1"/>
</dbReference>
<protein>
    <submittedName>
        <fullName evidence="10">Outer membrane cobalamin receptor protein</fullName>
    </submittedName>
</protein>
<evidence type="ECO:0000256" key="4">
    <source>
        <dbReference type="ARBA" id="ARBA00022692"/>
    </source>
</evidence>
<dbReference type="EMBL" id="LR134289">
    <property type="protein sequence ID" value="VEE07492.1"/>
    <property type="molecule type" value="Genomic_DNA"/>
</dbReference>
<comment type="similarity">
    <text evidence="7">Belongs to the TonB-dependent receptor family.</text>
</comment>
<dbReference type="Gene3D" id="2.40.170.20">
    <property type="entry name" value="TonB-dependent receptor, beta-barrel domain"/>
    <property type="match status" value="1"/>
</dbReference>
<dbReference type="Proteomes" id="UP000279227">
    <property type="component" value="Chromosome"/>
</dbReference>
<keyword evidence="5 7" id="KW-0472">Membrane</keyword>
<dbReference type="Gene3D" id="2.170.130.10">
    <property type="entry name" value="TonB-dependent receptor, plug domain"/>
    <property type="match status" value="1"/>
</dbReference>
<organism evidence="10 11">
    <name type="scientific">Chryseobacterium gleum</name>
    <name type="common">Flavobacterium gleum</name>
    <dbReference type="NCBI Taxonomy" id="250"/>
    <lineage>
        <taxon>Bacteria</taxon>
        <taxon>Pseudomonadati</taxon>
        <taxon>Bacteroidota</taxon>
        <taxon>Flavobacteriia</taxon>
        <taxon>Flavobacteriales</taxon>
        <taxon>Weeksellaceae</taxon>
        <taxon>Chryseobacterium group</taxon>
        <taxon>Chryseobacterium</taxon>
    </lineage>
</organism>
<evidence type="ECO:0000256" key="5">
    <source>
        <dbReference type="ARBA" id="ARBA00023136"/>
    </source>
</evidence>
<dbReference type="InterPro" id="IPR037066">
    <property type="entry name" value="Plug_dom_sf"/>
</dbReference>